<dbReference type="STRING" id="37546.A0A1B0FMR8"/>
<dbReference type="PANTHER" id="PTHR43011:SF1">
    <property type="entry name" value="IRON-SULFUR CLUSTER ASSEMBLY 2 HOMOLOG, MITOCHONDRIAL"/>
    <property type="match status" value="1"/>
</dbReference>
<dbReference type="GO" id="GO:0005506">
    <property type="term" value="F:iron ion binding"/>
    <property type="evidence" value="ECO:0007669"/>
    <property type="project" value="TreeGrafter"/>
</dbReference>
<dbReference type="AlphaFoldDB" id="A0A1B0FMR8"/>
<keyword evidence="5" id="KW-1185">Reference proteome</keyword>
<proteinExistence type="inferred from homology"/>
<dbReference type="GO" id="GO:0016887">
    <property type="term" value="F:ATP hydrolysis activity"/>
    <property type="evidence" value="ECO:0007669"/>
    <property type="project" value="InterPro"/>
</dbReference>
<dbReference type="SUPFAM" id="SSF89360">
    <property type="entry name" value="HesB-like domain"/>
    <property type="match status" value="1"/>
</dbReference>
<dbReference type="InterPro" id="IPR003439">
    <property type="entry name" value="ABC_transporter-like_ATP-bd"/>
</dbReference>
<dbReference type="Gene3D" id="2.60.300.12">
    <property type="entry name" value="HesB-like domain"/>
    <property type="match status" value="1"/>
</dbReference>
<dbReference type="PANTHER" id="PTHR43011">
    <property type="entry name" value="IRON-SULFUR CLUSTER ASSEMBLY 2 HOMOLOG, MITOCHONDRIAL"/>
    <property type="match status" value="1"/>
</dbReference>
<feature type="compositionally biased region" description="Acidic residues" evidence="2">
    <location>
        <begin position="106"/>
        <end position="128"/>
    </location>
</feature>
<dbReference type="Gene3D" id="3.40.50.300">
    <property type="entry name" value="P-loop containing nucleotide triphosphate hydrolases"/>
    <property type="match status" value="1"/>
</dbReference>
<sequence length="318" mass="35132">MVNGDLELVRKVLACANIMAKHGMKVAKESLLSRADVRQALEGRESVVNRQDFIKKPPLPPAIKSTKKKKQEGDKSSILRVAVSGGGCSGSKYNFLMDQMNKNLSLDDEDDDYDDEFDDENDDYEESEDYRSHSSFSEKGKDIVINDENGNPVLMVDNCSAKFLNNSVIDYTEDLSGSGFQIRNAFAKSQCLLDLLNMGGNVALELTSVDKSFKNNSAVVKDINLSVTRGQVVALIGDSGAGKTTILQIAGLLDKPTSELSVLENIMLPQLIAGKSKAEAKKIRKQCWKNLGWKTKQVAWYLKFRVGKGRELQLQEAL</sequence>
<dbReference type="InterPro" id="IPR035903">
    <property type="entry name" value="HesB-like_dom_sf"/>
</dbReference>
<dbReference type="Pfam" id="PF00005">
    <property type="entry name" value="ABC_tran"/>
    <property type="match status" value="1"/>
</dbReference>
<dbReference type="VEuPathDB" id="VectorBase:GMOY005172"/>
<reference evidence="4" key="1">
    <citation type="submission" date="2020-05" db="UniProtKB">
        <authorList>
            <consortium name="EnsemblMetazoa"/>
        </authorList>
    </citation>
    <scope>IDENTIFICATION</scope>
    <source>
        <strain evidence="4">Yale</strain>
    </source>
</reference>
<evidence type="ECO:0000256" key="2">
    <source>
        <dbReference type="SAM" id="MobiDB-lite"/>
    </source>
</evidence>
<evidence type="ECO:0000259" key="3">
    <source>
        <dbReference type="Pfam" id="PF00005"/>
    </source>
</evidence>
<dbReference type="InterPro" id="IPR027417">
    <property type="entry name" value="P-loop_NTPase"/>
</dbReference>
<accession>A0A1B0FMR8</accession>
<evidence type="ECO:0000256" key="1">
    <source>
        <dbReference type="ARBA" id="ARBA00006718"/>
    </source>
</evidence>
<evidence type="ECO:0000313" key="4">
    <source>
        <dbReference type="EnsemblMetazoa" id="GMOY005172-PA"/>
    </source>
</evidence>
<dbReference type="GO" id="GO:0005524">
    <property type="term" value="F:ATP binding"/>
    <property type="evidence" value="ECO:0007669"/>
    <property type="project" value="InterPro"/>
</dbReference>
<name>A0A1B0FMR8_GLOMM</name>
<comment type="similarity">
    <text evidence="1">Belongs to the HesB/IscA family.</text>
</comment>
<dbReference type="Proteomes" id="UP000092444">
    <property type="component" value="Unassembled WGS sequence"/>
</dbReference>
<dbReference type="GO" id="GO:0016226">
    <property type="term" value="P:iron-sulfur cluster assembly"/>
    <property type="evidence" value="ECO:0007669"/>
    <property type="project" value="TreeGrafter"/>
</dbReference>
<dbReference type="GO" id="GO:0051537">
    <property type="term" value="F:2 iron, 2 sulfur cluster binding"/>
    <property type="evidence" value="ECO:0007669"/>
    <property type="project" value="TreeGrafter"/>
</dbReference>
<dbReference type="EnsemblMetazoa" id="GMOY005172-RA">
    <property type="protein sequence ID" value="GMOY005172-PA"/>
    <property type="gene ID" value="GMOY005172"/>
</dbReference>
<dbReference type="GO" id="GO:0051539">
    <property type="term" value="F:4 iron, 4 sulfur cluster binding"/>
    <property type="evidence" value="ECO:0007669"/>
    <property type="project" value="TreeGrafter"/>
</dbReference>
<protein>
    <recommendedName>
        <fullName evidence="3">ABC transporter domain-containing protein</fullName>
    </recommendedName>
</protein>
<dbReference type="SUPFAM" id="SSF52540">
    <property type="entry name" value="P-loop containing nucleoside triphosphate hydrolases"/>
    <property type="match status" value="1"/>
</dbReference>
<feature type="region of interest" description="Disordered" evidence="2">
    <location>
        <begin position="106"/>
        <end position="135"/>
    </location>
</feature>
<feature type="region of interest" description="Disordered" evidence="2">
    <location>
        <begin position="54"/>
        <end position="76"/>
    </location>
</feature>
<dbReference type="EMBL" id="CCAG010010818">
    <property type="status" value="NOT_ANNOTATED_CDS"/>
    <property type="molecule type" value="Genomic_DNA"/>
</dbReference>
<evidence type="ECO:0000313" key="5">
    <source>
        <dbReference type="Proteomes" id="UP000092444"/>
    </source>
</evidence>
<feature type="domain" description="ABC transporter" evidence="3">
    <location>
        <begin position="220"/>
        <end position="265"/>
    </location>
</feature>
<organism evidence="4 5">
    <name type="scientific">Glossina morsitans morsitans</name>
    <name type="common">Savannah tsetse fly</name>
    <dbReference type="NCBI Taxonomy" id="37546"/>
    <lineage>
        <taxon>Eukaryota</taxon>
        <taxon>Metazoa</taxon>
        <taxon>Ecdysozoa</taxon>
        <taxon>Arthropoda</taxon>
        <taxon>Hexapoda</taxon>
        <taxon>Insecta</taxon>
        <taxon>Pterygota</taxon>
        <taxon>Neoptera</taxon>
        <taxon>Endopterygota</taxon>
        <taxon>Diptera</taxon>
        <taxon>Brachycera</taxon>
        <taxon>Muscomorpha</taxon>
        <taxon>Hippoboscoidea</taxon>
        <taxon>Glossinidae</taxon>
        <taxon>Glossina</taxon>
    </lineage>
</organism>